<sequence length="400" mass="43359">MSSAVKASLQSQLSSRKFSNAQFSNVLSGFQLSRLAEASQKQRSWLDIQKGELLAPVLVPRQIGSPGYRAAQGLIVDTLGKLGYAISWDNFTASTPAGNVKMANIIATRNPSAAKRLVLSAHYESKVMTDGDFVGATDSAVPVALMLDVARGLADKIDQLTSRDLSLQLIFFDGEEAYHEWTATDSIYGARHLADIWEKGPDSATVAALGGTAQHVPELQRVELMVLLDLIGASTTAFVALELPTADLFIQLGKLEKRLHSAGHISRTYMNMTVQPGSNNIADDHIPFVQRDIPVMHLISVPFPEVWHTLDDNAKALDPRVIADMSIILRSFVARDKADPQELEPLSEEKSEADIADDDVSDNSNNNDDAILAGDGPDHQEASNFPGTGRAVLSDIDWST</sequence>
<keyword evidence="2" id="KW-1185">Reference proteome</keyword>
<protein>
    <submittedName>
        <fullName evidence="1">Uncharacterized protein</fullName>
    </submittedName>
</protein>
<accession>A0ACC1IMC2</accession>
<gene>
    <name evidence="1" type="ORF">LPJ66_003948</name>
</gene>
<proteinExistence type="predicted"/>
<reference evidence="1" key="1">
    <citation type="submission" date="2022-07" db="EMBL/GenBank/DDBJ databases">
        <title>Phylogenomic reconstructions and comparative analyses of Kickxellomycotina fungi.</title>
        <authorList>
            <person name="Reynolds N.K."/>
            <person name="Stajich J.E."/>
            <person name="Barry K."/>
            <person name="Grigoriev I.V."/>
            <person name="Crous P."/>
            <person name="Smith M.E."/>
        </authorList>
    </citation>
    <scope>NUCLEOTIDE SEQUENCE</scope>
    <source>
        <strain evidence="1">Benny 63K</strain>
    </source>
</reference>
<name>A0ACC1IMC2_9FUNG</name>
<evidence type="ECO:0000313" key="1">
    <source>
        <dbReference type="EMBL" id="KAJ1896501.1"/>
    </source>
</evidence>
<evidence type="ECO:0000313" key="2">
    <source>
        <dbReference type="Proteomes" id="UP001150581"/>
    </source>
</evidence>
<dbReference type="EMBL" id="JANBPG010000439">
    <property type="protein sequence ID" value="KAJ1896501.1"/>
    <property type="molecule type" value="Genomic_DNA"/>
</dbReference>
<organism evidence="1 2">
    <name type="scientific">Kickxella alabastrina</name>
    <dbReference type="NCBI Taxonomy" id="61397"/>
    <lineage>
        <taxon>Eukaryota</taxon>
        <taxon>Fungi</taxon>
        <taxon>Fungi incertae sedis</taxon>
        <taxon>Zoopagomycota</taxon>
        <taxon>Kickxellomycotina</taxon>
        <taxon>Kickxellomycetes</taxon>
        <taxon>Kickxellales</taxon>
        <taxon>Kickxellaceae</taxon>
        <taxon>Kickxella</taxon>
    </lineage>
</organism>
<comment type="caution">
    <text evidence="1">The sequence shown here is derived from an EMBL/GenBank/DDBJ whole genome shotgun (WGS) entry which is preliminary data.</text>
</comment>
<dbReference type="Proteomes" id="UP001150581">
    <property type="component" value="Unassembled WGS sequence"/>
</dbReference>